<keyword evidence="2" id="KW-1185">Reference proteome</keyword>
<evidence type="ECO:0000313" key="1">
    <source>
        <dbReference type="EMBL" id="KAJ9067406.1"/>
    </source>
</evidence>
<dbReference type="Proteomes" id="UP001165960">
    <property type="component" value="Unassembled WGS sequence"/>
</dbReference>
<accession>A0ACC2SYS8</accession>
<organism evidence="1 2">
    <name type="scientific">Entomophthora muscae</name>
    <dbReference type="NCBI Taxonomy" id="34485"/>
    <lineage>
        <taxon>Eukaryota</taxon>
        <taxon>Fungi</taxon>
        <taxon>Fungi incertae sedis</taxon>
        <taxon>Zoopagomycota</taxon>
        <taxon>Entomophthoromycotina</taxon>
        <taxon>Entomophthoromycetes</taxon>
        <taxon>Entomophthorales</taxon>
        <taxon>Entomophthoraceae</taxon>
        <taxon>Entomophthora</taxon>
    </lineage>
</organism>
<sequence>MKIALLIAGLCQGGVFQRRHNPGDFCALVHVKGLTSRIRQLPAICLAKPTPAFLWGSYSAYHFNIEKERCEEVYVARGKGCAPFFTMEACTQRCERTKKKPKKKPYTPSD</sequence>
<comment type="caution">
    <text evidence="1">The sequence shown here is derived from an EMBL/GenBank/DDBJ whole genome shotgun (WGS) entry which is preliminary data.</text>
</comment>
<proteinExistence type="predicted"/>
<protein>
    <submittedName>
        <fullName evidence="1">Uncharacterized protein</fullName>
    </submittedName>
</protein>
<name>A0ACC2SYS8_9FUNG</name>
<reference evidence="1" key="1">
    <citation type="submission" date="2022-04" db="EMBL/GenBank/DDBJ databases">
        <title>Genome of the entomopathogenic fungus Entomophthora muscae.</title>
        <authorList>
            <person name="Elya C."/>
            <person name="Lovett B.R."/>
            <person name="Lee E."/>
            <person name="Macias A.M."/>
            <person name="Hajek A.E."/>
            <person name="De Bivort B.L."/>
            <person name="Kasson M.T."/>
            <person name="De Fine Licht H.H."/>
            <person name="Stajich J.E."/>
        </authorList>
    </citation>
    <scope>NUCLEOTIDE SEQUENCE</scope>
    <source>
        <strain evidence="1">Berkeley</strain>
    </source>
</reference>
<gene>
    <name evidence="1" type="ORF">DSO57_1039472</name>
</gene>
<dbReference type="EMBL" id="QTSX02004222">
    <property type="protein sequence ID" value="KAJ9067406.1"/>
    <property type="molecule type" value="Genomic_DNA"/>
</dbReference>
<evidence type="ECO:0000313" key="2">
    <source>
        <dbReference type="Proteomes" id="UP001165960"/>
    </source>
</evidence>